<dbReference type="InterPro" id="IPR019405">
    <property type="entry name" value="Lactonase_7-beta_prop"/>
</dbReference>
<dbReference type="EMBL" id="KV878217">
    <property type="protein sequence ID" value="OJJ30627.1"/>
    <property type="molecule type" value="Genomic_DNA"/>
</dbReference>
<dbReference type="OrthoDB" id="9972196at2759"/>
<evidence type="ECO:0000313" key="4">
    <source>
        <dbReference type="Proteomes" id="UP000184383"/>
    </source>
</evidence>
<protein>
    <recommendedName>
        <fullName evidence="5">6-phosphogluconolactonase</fullName>
    </recommendedName>
</protein>
<dbReference type="InterPro" id="IPR015943">
    <property type="entry name" value="WD40/YVTN_repeat-like_dom_sf"/>
</dbReference>
<evidence type="ECO:0000313" key="3">
    <source>
        <dbReference type="EMBL" id="OJJ30627.1"/>
    </source>
</evidence>
<sequence length="398" mass="42322">MSFRLLPLFLSLASAAKLYATHYDGNVYSLSLDRYNGNYSLTVASSLKACGEMPSWVTYDADDRILYCSDESGDVKTQSSLSAFTAAEDGKLTQTAKAKAVGAGVDSVIYNGTNGDQYIAIANYGAAGISTFALPLEDNSKILQTVHYNLTSPGPEAQQTASHPHQVFLDPTGDFLLSPDLGADSLRVHSIDKKSGKLNTCPSLKFPAGSGPRRGVFWTEKPSPLRNQLNNRNCEGKTLLYTVDELDSSLHVFDVTHNHQSGCLGFKKLQTMVPYPKGELPKGATLSELRLVGDNLYVSIRTDHGFAPNDSISTLTRAANGTVAFKDSTSSYGTVPRTMAINKAGDLIAVGNQASSNVAIVKRDVKTGKLGGKVADVAVGTPGKVGSAQGLSSIVWAE</sequence>
<dbReference type="Pfam" id="PF10282">
    <property type="entry name" value="Lactonase"/>
    <property type="match status" value="1"/>
</dbReference>
<dbReference type="PANTHER" id="PTHR30344">
    <property type="entry name" value="6-PHOSPHOGLUCONOLACTONASE-RELATED"/>
    <property type="match status" value="1"/>
</dbReference>
<proteinExistence type="inferred from homology"/>
<dbReference type="VEuPathDB" id="FungiDB:ASPWEDRAFT_720992"/>
<dbReference type="InterPro" id="IPR011048">
    <property type="entry name" value="Haem_d1_sf"/>
</dbReference>
<dbReference type="SUPFAM" id="SSF51004">
    <property type="entry name" value="C-terminal (heme d1) domain of cytochrome cd1-nitrite reductase"/>
    <property type="match status" value="1"/>
</dbReference>
<accession>A0A1L9R6W0</accession>
<keyword evidence="4" id="KW-1185">Reference proteome</keyword>
<keyword evidence="2" id="KW-0732">Signal</keyword>
<dbReference type="Proteomes" id="UP000184383">
    <property type="component" value="Unassembled WGS sequence"/>
</dbReference>
<comment type="similarity">
    <text evidence="1">Belongs to the cycloisomerase 2 family.</text>
</comment>
<dbReference type="Gene3D" id="2.130.10.10">
    <property type="entry name" value="YVTN repeat-like/Quinoprotein amine dehydrogenase"/>
    <property type="match status" value="1"/>
</dbReference>
<organism evidence="3 4">
    <name type="scientific">Aspergillus wentii DTO 134E9</name>
    <dbReference type="NCBI Taxonomy" id="1073089"/>
    <lineage>
        <taxon>Eukaryota</taxon>
        <taxon>Fungi</taxon>
        <taxon>Dikarya</taxon>
        <taxon>Ascomycota</taxon>
        <taxon>Pezizomycotina</taxon>
        <taxon>Eurotiomycetes</taxon>
        <taxon>Eurotiomycetidae</taxon>
        <taxon>Eurotiales</taxon>
        <taxon>Aspergillaceae</taxon>
        <taxon>Aspergillus</taxon>
        <taxon>Aspergillus subgen. Cremei</taxon>
    </lineage>
</organism>
<dbReference type="RefSeq" id="XP_040684304.1">
    <property type="nucleotide sequence ID" value="XM_040839228.1"/>
</dbReference>
<dbReference type="AlphaFoldDB" id="A0A1L9R6W0"/>
<evidence type="ECO:0008006" key="5">
    <source>
        <dbReference type="Google" id="ProtNLM"/>
    </source>
</evidence>
<name>A0A1L9R6W0_ASPWE</name>
<feature type="chain" id="PRO_5012499294" description="6-phosphogluconolactonase" evidence="2">
    <location>
        <begin position="21"/>
        <end position="398"/>
    </location>
</feature>
<gene>
    <name evidence="3" type="ORF">ASPWEDRAFT_720992</name>
</gene>
<dbReference type="InterPro" id="IPR050282">
    <property type="entry name" value="Cycloisomerase_2"/>
</dbReference>
<reference evidence="4" key="1">
    <citation type="journal article" date="2017" name="Genome Biol.">
        <title>Comparative genomics reveals high biological diversity and specific adaptations in the industrially and medically important fungal genus Aspergillus.</title>
        <authorList>
            <person name="de Vries R.P."/>
            <person name="Riley R."/>
            <person name="Wiebenga A."/>
            <person name="Aguilar-Osorio G."/>
            <person name="Amillis S."/>
            <person name="Uchima C.A."/>
            <person name="Anderluh G."/>
            <person name="Asadollahi M."/>
            <person name="Askin M."/>
            <person name="Barry K."/>
            <person name="Battaglia E."/>
            <person name="Bayram O."/>
            <person name="Benocci T."/>
            <person name="Braus-Stromeyer S.A."/>
            <person name="Caldana C."/>
            <person name="Canovas D."/>
            <person name="Cerqueira G.C."/>
            <person name="Chen F."/>
            <person name="Chen W."/>
            <person name="Choi C."/>
            <person name="Clum A."/>
            <person name="Dos Santos R.A."/>
            <person name="Damasio A.R."/>
            <person name="Diallinas G."/>
            <person name="Emri T."/>
            <person name="Fekete E."/>
            <person name="Flipphi M."/>
            <person name="Freyberg S."/>
            <person name="Gallo A."/>
            <person name="Gournas C."/>
            <person name="Habgood R."/>
            <person name="Hainaut M."/>
            <person name="Harispe M.L."/>
            <person name="Henrissat B."/>
            <person name="Hilden K.S."/>
            <person name="Hope R."/>
            <person name="Hossain A."/>
            <person name="Karabika E."/>
            <person name="Karaffa L."/>
            <person name="Karanyi Z."/>
            <person name="Krasevec N."/>
            <person name="Kuo A."/>
            <person name="Kusch H."/>
            <person name="LaButti K."/>
            <person name="Lagendijk E.L."/>
            <person name="Lapidus A."/>
            <person name="Levasseur A."/>
            <person name="Lindquist E."/>
            <person name="Lipzen A."/>
            <person name="Logrieco A.F."/>
            <person name="MacCabe A."/>
            <person name="Maekelae M.R."/>
            <person name="Malavazi I."/>
            <person name="Melin P."/>
            <person name="Meyer V."/>
            <person name="Mielnichuk N."/>
            <person name="Miskei M."/>
            <person name="Molnar A.P."/>
            <person name="Mule G."/>
            <person name="Ngan C.Y."/>
            <person name="Orejas M."/>
            <person name="Orosz E."/>
            <person name="Ouedraogo J.P."/>
            <person name="Overkamp K.M."/>
            <person name="Park H.-S."/>
            <person name="Perrone G."/>
            <person name="Piumi F."/>
            <person name="Punt P.J."/>
            <person name="Ram A.F."/>
            <person name="Ramon A."/>
            <person name="Rauscher S."/>
            <person name="Record E."/>
            <person name="Riano-Pachon D.M."/>
            <person name="Robert V."/>
            <person name="Roehrig J."/>
            <person name="Ruller R."/>
            <person name="Salamov A."/>
            <person name="Salih N.S."/>
            <person name="Samson R.A."/>
            <person name="Sandor E."/>
            <person name="Sanguinetti M."/>
            <person name="Schuetze T."/>
            <person name="Sepcic K."/>
            <person name="Shelest E."/>
            <person name="Sherlock G."/>
            <person name="Sophianopoulou V."/>
            <person name="Squina F.M."/>
            <person name="Sun H."/>
            <person name="Susca A."/>
            <person name="Todd R.B."/>
            <person name="Tsang A."/>
            <person name="Unkles S.E."/>
            <person name="van de Wiele N."/>
            <person name="van Rossen-Uffink D."/>
            <person name="Oliveira J.V."/>
            <person name="Vesth T.C."/>
            <person name="Visser J."/>
            <person name="Yu J.-H."/>
            <person name="Zhou M."/>
            <person name="Andersen M.R."/>
            <person name="Archer D.B."/>
            <person name="Baker S.E."/>
            <person name="Benoit I."/>
            <person name="Brakhage A.A."/>
            <person name="Braus G.H."/>
            <person name="Fischer R."/>
            <person name="Frisvad J.C."/>
            <person name="Goldman G.H."/>
            <person name="Houbraken J."/>
            <person name="Oakley B."/>
            <person name="Pocsi I."/>
            <person name="Scazzocchio C."/>
            <person name="Seiboth B."/>
            <person name="vanKuyk P.A."/>
            <person name="Wortman J."/>
            <person name="Dyer P.S."/>
            <person name="Grigoriev I.V."/>
        </authorList>
    </citation>
    <scope>NUCLEOTIDE SEQUENCE [LARGE SCALE GENOMIC DNA]</scope>
    <source>
        <strain evidence="4">DTO 134E9</strain>
    </source>
</reference>
<dbReference type="PANTHER" id="PTHR30344:SF1">
    <property type="entry name" value="6-PHOSPHOGLUCONOLACTONASE"/>
    <property type="match status" value="1"/>
</dbReference>
<evidence type="ECO:0000256" key="2">
    <source>
        <dbReference type="SAM" id="SignalP"/>
    </source>
</evidence>
<feature type="signal peptide" evidence="2">
    <location>
        <begin position="1"/>
        <end position="20"/>
    </location>
</feature>
<evidence type="ECO:0000256" key="1">
    <source>
        <dbReference type="ARBA" id="ARBA00005564"/>
    </source>
</evidence>
<dbReference type="GeneID" id="63755076"/>
<dbReference type="GO" id="GO:0017057">
    <property type="term" value="F:6-phosphogluconolactonase activity"/>
    <property type="evidence" value="ECO:0007669"/>
    <property type="project" value="TreeGrafter"/>
</dbReference>
<dbReference type="STRING" id="1073089.A0A1L9R6W0"/>